<dbReference type="Pfam" id="PF00583">
    <property type="entry name" value="Acetyltransf_1"/>
    <property type="match status" value="1"/>
</dbReference>
<protein>
    <recommendedName>
        <fullName evidence="1">N-acetyltransferase domain-containing protein</fullName>
    </recommendedName>
</protein>
<gene>
    <name evidence="2" type="ORF">CVV68_12895</name>
</gene>
<keyword evidence="3" id="KW-1185">Reference proteome</keyword>
<dbReference type="Gene3D" id="3.40.630.30">
    <property type="match status" value="1"/>
</dbReference>
<reference evidence="2 3" key="1">
    <citation type="submission" date="2018-05" db="EMBL/GenBank/DDBJ databases">
        <title>Genetic diversity of glacier-inhabiting Cryobacterium bacteria in China and description of Cryobacterium mengkeensis sp. nov. and Arthrobacter glacialis sp. nov.</title>
        <authorList>
            <person name="Liu Q."/>
            <person name="Xin Y.-H."/>
        </authorList>
    </citation>
    <scope>NUCLEOTIDE SEQUENCE [LARGE SCALE GENOMIC DNA]</scope>
    <source>
        <strain evidence="2 3">LI2</strain>
    </source>
</reference>
<organism evidence="2 3">
    <name type="scientific">Arthrobacter livingstonensis</name>
    <dbReference type="NCBI Taxonomy" id="670078"/>
    <lineage>
        <taxon>Bacteria</taxon>
        <taxon>Bacillati</taxon>
        <taxon>Actinomycetota</taxon>
        <taxon>Actinomycetes</taxon>
        <taxon>Micrococcales</taxon>
        <taxon>Micrococcaceae</taxon>
        <taxon>Arthrobacter</taxon>
    </lineage>
</organism>
<feature type="domain" description="N-acetyltransferase" evidence="1">
    <location>
        <begin position="1"/>
        <end position="99"/>
    </location>
</feature>
<evidence type="ECO:0000313" key="3">
    <source>
        <dbReference type="Proteomes" id="UP000247832"/>
    </source>
</evidence>
<dbReference type="EMBL" id="QJVD01000013">
    <property type="protein sequence ID" value="PYI66703.1"/>
    <property type="molecule type" value="Genomic_DNA"/>
</dbReference>
<dbReference type="PROSITE" id="PS51186">
    <property type="entry name" value="GNAT"/>
    <property type="match status" value="1"/>
</dbReference>
<dbReference type="SUPFAM" id="SSF55729">
    <property type="entry name" value="Acyl-CoA N-acyltransferases (Nat)"/>
    <property type="match status" value="1"/>
</dbReference>
<dbReference type="RefSeq" id="WP_110501420.1">
    <property type="nucleotide sequence ID" value="NZ_QJVD01000013.1"/>
</dbReference>
<dbReference type="InterPro" id="IPR016181">
    <property type="entry name" value="Acyl_CoA_acyltransferase"/>
</dbReference>
<dbReference type="Proteomes" id="UP000247832">
    <property type="component" value="Unassembled WGS sequence"/>
</dbReference>
<dbReference type="AlphaFoldDB" id="A0A2V5LAD5"/>
<accession>A0A2V5LAD5</accession>
<dbReference type="GO" id="GO:0016747">
    <property type="term" value="F:acyltransferase activity, transferring groups other than amino-acyl groups"/>
    <property type="evidence" value="ECO:0007669"/>
    <property type="project" value="InterPro"/>
</dbReference>
<evidence type="ECO:0000259" key="1">
    <source>
        <dbReference type="PROSITE" id="PS51186"/>
    </source>
</evidence>
<name>A0A2V5LAD5_9MICC</name>
<evidence type="ECO:0000313" key="2">
    <source>
        <dbReference type="EMBL" id="PYI66703.1"/>
    </source>
</evidence>
<dbReference type="InterPro" id="IPR000182">
    <property type="entry name" value="GNAT_dom"/>
</dbReference>
<dbReference type="OrthoDB" id="4140682at2"/>
<proteinExistence type="predicted"/>
<dbReference type="CDD" id="cd04301">
    <property type="entry name" value="NAT_SF"/>
    <property type="match status" value="1"/>
</dbReference>
<comment type="caution">
    <text evidence="2">The sequence shown here is derived from an EMBL/GenBank/DDBJ whole genome shotgun (WGS) entry which is preliminary data.</text>
</comment>
<sequence length="99" mass="10869">MAQRIEVPSFMPDGVIIALDGDEWVGMCALSDHLAEGYMFGEMTGVRAEYRKRGIALAMKVLALRFARAAGAPAVRTFHHRENLPAIRANLKLGFAPRA</sequence>